<evidence type="ECO:0000313" key="5">
    <source>
        <dbReference type="EMBL" id="MCW6534913.1"/>
    </source>
</evidence>
<dbReference type="GO" id="GO:0032259">
    <property type="term" value="P:methylation"/>
    <property type="evidence" value="ECO:0007669"/>
    <property type="project" value="UniProtKB-KW"/>
</dbReference>
<organism evidence="5 6">
    <name type="scientific">Sphingomonas lycopersici</name>
    <dbReference type="NCBI Taxonomy" id="2951807"/>
    <lineage>
        <taxon>Bacteria</taxon>
        <taxon>Pseudomonadati</taxon>
        <taxon>Pseudomonadota</taxon>
        <taxon>Alphaproteobacteria</taxon>
        <taxon>Sphingomonadales</taxon>
        <taxon>Sphingomonadaceae</taxon>
        <taxon>Sphingomonas</taxon>
    </lineage>
</organism>
<evidence type="ECO:0000313" key="6">
    <source>
        <dbReference type="Proteomes" id="UP001165565"/>
    </source>
</evidence>
<dbReference type="RefSeq" id="WP_265268710.1">
    <property type="nucleotide sequence ID" value="NZ_JANFAV010000005.1"/>
</dbReference>
<dbReference type="InterPro" id="IPR051052">
    <property type="entry name" value="Diverse_substrate_MTase"/>
</dbReference>
<keyword evidence="6" id="KW-1185">Reference proteome</keyword>
<reference evidence="5" key="1">
    <citation type="submission" date="2022-06" db="EMBL/GenBank/DDBJ databases">
        <title>Sphingomonas sp. nov. isolated from rhizosphere soil of tomato.</title>
        <authorList>
            <person name="Dong H."/>
            <person name="Gao R."/>
        </authorList>
    </citation>
    <scope>NUCLEOTIDE SEQUENCE</scope>
    <source>
        <strain evidence="5">MMSM24</strain>
    </source>
</reference>
<keyword evidence="2 5" id="KW-0489">Methyltransferase</keyword>
<feature type="domain" description="Methyltransferase type 11" evidence="4">
    <location>
        <begin position="46"/>
        <end position="134"/>
    </location>
</feature>
<evidence type="ECO:0000256" key="3">
    <source>
        <dbReference type="ARBA" id="ARBA00022679"/>
    </source>
</evidence>
<dbReference type="EMBL" id="JANFAV010000005">
    <property type="protein sequence ID" value="MCW6534913.1"/>
    <property type="molecule type" value="Genomic_DNA"/>
</dbReference>
<dbReference type="GO" id="GO:0008757">
    <property type="term" value="F:S-adenosylmethionine-dependent methyltransferase activity"/>
    <property type="evidence" value="ECO:0007669"/>
    <property type="project" value="InterPro"/>
</dbReference>
<comment type="caution">
    <text evidence="5">The sequence shown here is derived from an EMBL/GenBank/DDBJ whole genome shotgun (WGS) entry which is preliminary data.</text>
</comment>
<evidence type="ECO:0000256" key="2">
    <source>
        <dbReference type="ARBA" id="ARBA00022603"/>
    </source>
</evidence>
<gene>
    <name evidence="5" type="ORF">NEE01_08960</name>
</gene>
<dbReference type="CDD" id="cd02440">
    <property type="entry name" value="AdoMet_MTases"/>
    <property type="match status" value="1"/>
</dbReference>
<dbReference type="InterPro" id="IPR013216">
    <property type="entry name" value="Methyltransf_11"/>
</dbReference>
<dbReference type="Pfam" id="PF08241">
    <property type="entry name" value="Methyltransf_11"/>
    <property type="match status" value="1"/>
</dbReference>
<dbReference type="PANTHER" id="PTHR44942:SF4">
    <property type="entry name" value="METHYLTRANSFERASE TYPE 11 DOMAIN-CONTAINING PROTEIN"/>
    <property type="match status" value="1"/>
</dbReference>
<proteinExistence type="inferred from homology"/>
<comment type="similarity">
    <text evidence="1">Belongs to the methyltransferase superfamily.</text>
</comment>
<dbReference type="Gene3D" id="3.40.50.150">
    <property type="entry name" value="Vaccinia Virus protein VP39"/>
    <property type="match status" value="1"/>
</dbReference>
<keyword evidence="3" id="KW-0808">Transferase</keyword>
<dbReference type="InterPro" id="IPR029063">
    <property type="entry name" value="SAM-dependent_MTases_sf"/>
</dbReference>
<protein>
    <submittedName>
        <fullName evidence="5">Methyltransferase domain-containing protein</fullName>
    </submittedName>
</protein>
<evidence type="ECO:0000256" key="1">
    <source>
        <dbReference type="ARBA" id="ARBA00008361"/>
    </source>
</evidence>
<accession>A0AA41ZFU5</accession>
<dbReference type="PANTHER" id="PTHR44942">
    <property type="entry name" value="METHYLTRANSF_11 DOMAIN-CONTAINING PROTEIN"/>
    <property type="match status" value="1"/>
</dbReference>
<name>A0AA41ZFU5_9SPHN</name>
<dbReference type="Proteomes" id="UP001165565">
    <property type="component" value="Unassembled WGS sequence"/>
</dbReference>
<evidence type="ECO:0000259" key="4">
    <source>
        <dbReference type="Pfam" id="PF08241"/>
    </source>
</evidence>
<dbReference type="AlphaFoldDB" id="A0AA41ZFU5"/>
<dbReference type="SUPFAM" id="SSF53335">
    <property type="entry name" value="S-adenosyl-L-methionine-dependent methyltransferases"/>
    <property type="match status" value="1"/>
</dbReference>
<sequence>MTIHRSAADGYAVGAGSYVRGRPGYPPEAARWLRETLALAPGRDVLEIGAGTGKFIPLLRATGAHVLALEPVAAMRARLAQDHRDVTVLDGSAAAIPLADGAVDAVVCAQAFHWFATADALAEMRRVLRPGGVLGLIWNVRDEEVPWVAALTALTDPWEAGTPRYRSGAWRKVFPAPGFVEIGERAVRHAHVGSAAAVIVDRTLSVSFIAALPDAARDEVERQVRALIADTPALAGGGEIAFPYVTRMFAFRRVD</sequence>